<dbReference type="InterPro" id="IPR003497">
    <property type="entry name" value="BRO_N_domain"/>
</dbReference>
<accession>A0ABY7A0M0</accession>
<dbReference type="PANTHER" id="PTHR36180:SF2">
    <property type="entry name" value="BRO FAMILY PROTEIN"/>
    <property type="match status" value="1"/>
</dbReference>
<evidence type="ECO:0000313" key="2">
    <source>
        <dbReference type="EMBL" id="WAI49810.1"/>
    </source>
</evidence>
<dbReference type="EMBL" id="CP113432">
    <property type="protein sequence ID" value="WAI49810.1"/>
    <property type="molecule type" value="Genomic_DNA"/>
</dbReference>
<dbReference type="RefSeq" id="WP_254469801.1">
    <property type="nucleotide sequence ID" value="NZ_CP113432.1"/>
</dbReference>
<evidence type="ECO:0000259" key="1">
    <source>
        <dbReference type="PROSITE" id="PS51750"/>
    </source>
</evidence>
<sequence length="151" mass="17751">MHDAYTPTFFTRYNRPLRGVMIDNQPSFAAHDIARLLSFRYPHSIHHRFFSHEVRTIRLAYSTGSEEEVVMLSEAALYKALVRFGHPELESLDRWLTQDVVPTLRDEHAPQTNAPTRVMLTWEAKRLMLLNWQGALWLRWEEMPKVLAPAH</sequence>
<dbReference type="Pfam" id="PF02498">
    <property type="entry name" value="Bro-N"/>
    <property type="match status" value="1"/>
</dbReference>
<dbReference type="Proteomes" id="UP001163624">
    <property type="component" value="Chromosome"/>
</dbReference>
<keyword evidence="3" id="KW-1185">Reference proteome</keyword>
<evidence type="ECO:0000313" key="3">
    <source>
        <dbReference type="Proteomes" id="UP001163624"/>
    </source>
</evidence>
<organism evidence="2 3">
    <name type="scientific">Pseudomonas triclosanedens</name>
    <dbReference type="NCBI Taxonomy" id="2961893"/>
    <lineage>
        <taxon>Bacteria</taxon>
        <taxon>Pseudomonadati</taxon>
        <taxon>Pseudomonadota</taxon>
        <taxon>Gammaproteobacteria</taxon>
        <taxon>Pseudomonadales</taxon>
        <taxon>Pseudomonadaceae</taxon>
        <taxon>Pseudomonas</taxon>
    </lineage>
</organism>
<gene>
    <name evidence="2" type="ORF">OU419_00660</name>
</gene>
<proteinExistence type="predicted"/>
<name>A0ABY7A0M0_9PSED</name>
<reference evidence="2" key="1">
    <citation type="submission" date="2022-11" db="EMBL/GenBank/DDBJ databases">
        <title>Pseudomonas triclosanedens sp. nov., a triclosan degrader isolated from activated sludge.</title>
        <authorList>
            <person name="Yin Y."/>
            <person name="Lu Z."/>
        </authorList>
    </citation>
    <scope>NUCLEOTIDE SEQUENCE</scope>
    <source>
        <strain evidence="2">ZM23</strain>
    </source>
</reference>
<dbReference type="PROSITE" id="PS51750">
    <property type="entry name" value="BRO_N"/>
    <property type="match status" value="1"/>
</dbReference>
<protein>
    <submittedName>
        <fullName evidence="2">BRO family protein</fullName>
    </submittedName>
</protein>
<dbReference type="PANTHER" id="PTHR36180">
    <property type="entry name" value="DNA-BINDING PROTEIN-RELATED-RELATED"/>
    <property type="match status" value="1"/>
</dbReference>
<dbReference type="SMART" id="SM01040">
    <property type="entry name" value="Bro-N"/>
    <property type="match status" value="1"/>
</dbReference>
<feature type="domain" description="Bro-N" evidence="1">
    <location>
        <begin position="2"/>
        <end position="108"/>
    </location>
</feature>